<dbReference type="Gene3D" id="3.30.420.10">
    <property type="entry name" value="Ribonuclease H-like superfamily/Ribonuclease H"/>
    <property type="match status" value="1"/>
</dbReference>
<gene>
    <name evidence="3" type="ORF">MBJ925_LOCUS38804</name>
</gene>
<feature type="region of interest" description="Disordered" evidence="1">
    <location>
        <begin position="33"/>
        <end position="59"/>
    </location>
</feature>
<evidence type="ECO:0000256" key="1">
    <source>
        <dbReference type="SAM" id="MobiDB-lite"/>
    </source>
</evidence>
<proteinExistence type="predicted"/>
<dbReference type="Pfam" id="PF16087">
    <property type="entry name" value="DUF4817"/>
    <property type="match status" value="1"/>
</dbReference>
<comment type="caution">
    <text evidence="3">The sequence shown here is derived from an EMBL/GenBank/DDBJ whole genome shotgun (WGS) entry which is preliminary data.</text>
</comment>
<dbReference type="InterPro" id="IPR032135">
    <property type="entry name" value="DUF4817"/>
</dbReference>
<dbReference type="InterPro" id="IPR036397">
    <property type="entry name" value="RNaseH_sf"/>
</dbReference>
<dbReference type="InterPro" id="IPR009057">
    <property type="entry name" value="Homeodomain-like_sf"/>
</dbReference>
<dbReference type="SUPFAM" id="SSF46689">
    <property type="entry name" value="Homeodomain-like"/>
    <property type="match status" value="1"/>
</dbReference>
<feature type="compositionally biased region" description="Polar residues" evidence="1">
    <location>
        <begin position="49"/>
        <end position="59"/>
    </location>
</feature>
<name>A0A817ASP4_9BILA</name>
<protein>
    <recommendedName>
        <fullName evidence="2">DUF4817 domain-containing protein</fullName>
    </recommendedName>
</protein>
<organism evidence="3 4">
    <name type="scientific">Rotaria magnacalcarata</name>
    <dbReference type="NCBI Taxonomy" id="392030"/>
    <lineage>
        <taxon>Eukaryota</taxon>
        <taxon>Metazoa</taxon>
        <taxon>Spiralia</taxon>
        <taxon>Gnathifera</taxon>
        <taxon>Rotifera</taxon>
        <taxon>Eurotatoria</taxon>
        <taxon>Bdelloidea</taxon>
        <taxon>Philodinida</taxon>
        <taxon>Philodinidae</taxon>
        <taxon>Rotaria</taxon>
    </lineage>
</organism>
<dbReference type="AlphaFoldDB" id="A0A817ASP4"/>
<evidence type="ECO:0000259" key="2">
    <source>
        <dbReference type="Pfam" id="PF16087"/>
    </source>
</evidence>
<evidence type="ECO:0000313" key="4">
    <source>
        <dbReference type="Proteomes" id="UP000663824"/>
    </source>
</evidence>
<dbReference type="PANTHER" id="PTHR47326:SF1">
    <property type="entry name" value="HTH PSQ-TYPE DOMAIN-CONTAINING PROTEIN"/>
    <property type="match status" value="1"/>
</dbReference>
<reference evidence="3" key="1">
    <citation type="submission" date="2021-02" db="EMBL/GenBank/DDBJ databases">
        <authorList>
            <person name="Nowell W R."/>
        </authorList>
    </citation>
    <scope>NUCLEOTIDE SEQUENCE</scope>
</reference>
<dbReference type="PANTHER" id="PTHR47326">
    <property type="entry name" value="TRANSPOSABLE ELEMENT TC3 TRANSPOSASE-LIKE PROTEIN"/>
    <property type="match status" value="1"/>
</dbReference>
<accession>A0A817ASP4</accession>
<evidence type="ECO:0000313" key="3">
    <source>
        <dbReference type="EMBL" id="CAF2263309.1"/>
    </source>
</evidence>
<dbReference type="EMBL" id="CAJNRE010021796">
    <property type="protein sequence ID" value="CAF2263309.1"/>
    <property type="molecule type" value="Genomic_DNA"/>
</dbReference>
<sequence>MSGKSLHAVNTAFKHEFPDDAVPARQTIYRLSSKFEETGSVDDSPRSGRPQSVTTDDNTDLVSENFRRNPHASQRRAARELNISRSSLQRIMKELKLKPYKPRLVQALNEDDPDRRLEFCEWFLDAADEDPTLLDQILWSDEATFYLNGHVNRHNCVYWSDTNPHYVIEQELNAPGVTVWGGIWSHGVVGPYFFESTVTSDNYLQMLRNSIIPVVEEHQNFETMIWQQDGAPPHYGQRVREYLDDTFAQWIGRRGTIEWPARSPDLTPCDFSLWGIIKDHVYAGKPRDVEHLKLLIEQEFTSFNGDIELCKSICRSVANRCQMCVSTEGAQFEHLL</sequence>
<dbReference type="Proteomes" id="UP000663824">
    <property type="component" value="Unassembled WGS sequence"/>
</dbReference>
<feature type="domain" description="DUF4817" evidence="2">
    <location>
        <begin position="2"/>
        <end position="41"/>
    </location>
</feature>
<dbReference type="GO" id="GO:0003676">
    <property type="term" value="F:nucleic acid binding"/>
    <property type="evidence" value="ECO:0007669"/>
    <property type="project" value="InterPro"/>
</dbReference>